<accession>A0A6M8BK23</accession>
<dbReference type="EMBL" id="CP053661">
    <property type="protein sequence ID" value="QKD83951.1"/>
    <property type="molecule type" value="Genomic_DNA"/>
</dbReference>
<name>A0A6M8BK23_9CYAN</name>
<gene>
    <name evidence="1" type="ORF">HPC62_18690</name>
</gene>
<evidence type="ECO:0000313" key="1">
    <source>
        <dbReference type="EMBL" id="QKD83951.1"/>
    </source>
</evidence>
<reference evidence="1 2" key="1">
    <citation type="submission" date="2020-05" db="EMBL/GenBank/DDBJ databases">
        <title>Complete genome sequence of of a novel Thermoleptolyngbya strain isolated from hot springs of Ganzi, Sichuan China.</title>
        <authorList>
            <person name="Tang J."/>
            <person name="Daroch M."/>
            <person name="Li L."/>
            <person name="Waleron K."/>
            <person name="Waleron M."/>
            <person name="Waleron M."/>
        </authorList>
    </citation>
    <scope>NUCLEOTIDE SEQUENCE [LARGE SCALE GENOMIC DNA]</scope>
    <source>
        <strain evidence="1 2">PKUAC-SCTA183</strain>
    </source>
</reference>
<dbReference type="AlphaFoldDB" id="A0A6M8BK23"/>
<sequence>MADAAPRQPLDDAGAIALAILNCGLVILDNESDGMCNFQSALIPQPLVS</sequence>
<evidence type="ECO:0000313" key="2">
    <source>
        <dbReference type="Proteomes" id="UP000505210"/>
    </source>
</evidence>
<dbReference type="KEGG" id="theu:HPC62_18690"/>
<keyword evidence="2" id="KW-1185">Reference proteome</keyword>
<organism evidence="1 2">
    <name type="scientific">Thermoleptolyngbya sichuanensis A183</name>
    <dbReference type="NCBI Taxonomy" id="2737172"/>
    <lineage>
        <taxon>Bacteria</taxon>
        <taxon>Bacillati</taxon>
        <taxon>Cyanobacteriota</taxon>
        <taxon>Cyanophyceae</taxon>
        <taxon>Oculatellales</taxon>
        <taxon>Oculatellaceae</taxon>
        <taxon>Thermoleptolyngbya</taxon>
        <taxon>Thermoleptolyngbya sichuanensis</taxon>
    </lineage>
</organism>
<dbReference type="Proteomes" id="UP000505210">
    <property type="component" value="Chromosome"/>
</dbReference>
<protein>
    <submittedName>
        <fullName evidence="1">Uncharacterized protein</fullName>
    </submittedName>
</protein>
<proteinExistence type="predicted"/>